<dbReference type="OrthoDB" id="464449at2759"/>
<keyword evidence="2" id="KW-1185">Reference proteome</keyword>
<evidence type="ECO:0000313" key="1">
    <source>
        <dbReference type="EMBL" id="KAF4661203.1"/>
    </source>
</evidence>
<reference evidence="1 2" key="1">
    <citation type="submission" date="2020-04" db="EMBL/GenBank/DDBJ databases">
        <title>Perkinsus chesapeaki whole genome sequence.</title>
        <authorList>
            <person name="Bogema D.R."/>
        </authorList>
    </citation>
    <scope>NUCLEOTIDE SEQUENCE [LARGE SCALE GENOMIC DNA]</scope>
    <source>
        <strain evidence="1">ATCC PRA-425</strain>
    </source>
</reference>
<gene>
    <name evidence="1" type="ORF">FOL47_006785</name>
</gene>
<dbReference type="EMBL" id="JAAPAO010000387">
    <property type="protein sequence ID" value="KAF4661203.1"/>
    <property type="molecule type" value="Genomic_DNA"/>
</dbReference>
<dbReference type="AlphaFoldDB" id="A0A7J6LPT5"/>
<dbReference type="Proteomes" id="UP000591131">
    <property type="component" value="Unassembled WGS sequence"/>
</dbReference>
<sequence length="578" mass="64543">MSRWLLRTRWLRQQANPRFSASTAVIPRTEKKAAGAFQWPFIHRKSITNGIQKAILGTKGSPDASITWVVGPRGCGKTTAIMSTPVQASQAVALQFDFLSTEEQNLDELGTGMEQSLRKQILRAWFKEWTIPGVYQGICDFYQEYLGCEFDQVLPEYLASSHLSQLVRHNVTGYKLWALTVQHGGDNSDDGALELSSKILMYYLKTNNIPNRTSIPIKLLLYLSAQKLKKDQKLALCLFHVDVADRSPSLSTKAGHPDATVNLLPQLMNCTSDIGANLILECDDNITQISMIDPDRHGIVELSDFTMGSVRHVFVPSLLSDRPTATAEGRVGDDQRDDAGHFDALWSLFGGHPATLRKLSEYFDEATKIDKAERTKKEMEMRENIKRGKKRDIVSPHVFEGTIRKNDALRNCATVLMSTDPSAPLRADLAIFDEQIAELMNSRPLQNIRRGLADLSSGAMCPVEYKVVVLESVRYIVKRCMKEGGIVVPAGLSLADIRHPVVVGMLHANLLSCKWKPVPRIQIANVLTARLLIDWADSEFDAMNAVDKAKYNLTTMRNRKDITGQVDHLGLRGDHAFT</sequence>
<comment type="caution">
    <text evidence="1">The sequence shown here is derived from an EMBL/GenBank/DDBJ whole genome shotgun (WGS) entry which is preliminary data.</text>
</comment>
<organism evidence="1 2">
    <name type="scientific">Perkinsus chesapeaki</name>
    <name type="common">Clam parasite</name>
    <name type="synonym">Perkinsus andrewsi</name>
    <dbReference type="NCBI Taxonomy" id="330153"/>
    <lineage>
        <taxon>Eukaryota</taxon>
        <taxon>Sar</taxon>
        <taxon>Alveolata</taxon>
        <taxon>Perkinsozoa</taxon>
        <taxon>Perkinsea</taxon>
        <taxon>Perkinsida</taxon>
        <taxon>Perkinsidae</taxon>
        <taxon>Perkinsus</taxon>
    </lineage>
</organism>
<accession>A0A7J6LPT5</accession>
<evidence type="ECO:0000313" key="2">
    <source>
        <dbReference type="Proteomes" id="UP000591131"/>
    </source>
</evidence>
<name>A0A7J6LPT5_PERCH</name>
<protein>
    <submittedName>
        <fullName evidence="1">Uncharacterized protein</fullName>
    </submittedName>
</protein>
<proteinExistence type="predicted"/>